<evidence type="ECO:0000259" key="7">
    <source>
        <dbReference type="PROSITE" id="PS50850"/>
    </source>
</evidence>
<feature type="transmembrane region" description="Helical" evidence="6">
    <location>
        <begin position="400"/>
        <end position="418"/>
    </location>
</feature>
<dbReference type="Gene3D" id="1.20.1250.20">
    <property type="entry name" value="MFS general substrate transporter like domains"/>
    <property type="match status" value="2"/>
</dbReference>
<feature type="transmembrane region" description="Helical" evidence="6">
    <location>
        <begin position="111"/>
        <end position="135"/>
    </location>
</feature>
<evidence type="ECO:0000256" key="3">
    <source>
        <dbReference type="ARBA" id="ARBA00022989"/>
    </source>
</evidence>
<dbReference type="EMBL" id="JABELX010000001">
    <property type="protein sequence ID" value="NNH68768.1"/>
    <property type="molecule type" value="Genomic_DNA"/>
</dbReference>
<dbReference type="InterPro" id="IPR011701">
    <property type="entry name" value="MFS"/>
</dbReference>
<keyword evidence="9" id="KW-1185">Reference proteome</keyword>
<evidence type="ECO:0000256" key="4">
    <source>
        <dbReference type="ARBA" id="ARBA00023136"/>
    </source>
</evidence>
<organism evidence="8 9">
    <name type="scientific">Nocardia uniformis</name>
    <dbReference type="NCBI Taxonomy" id="53432"/>
    <lineage>
        <taxon>Bacteria</taxon>
        <taxon>Bacillati</taxon>
        <taxon>Actinomycetota</taxon>
        <taxon>Actinomycetes</taxon>
        <taxon>Mycobacteriales</taxon>
        <taxon>Nocardiaceae</taxon>
        <taxon>Nocardia</taxon>
    </lineage>
</organism>
<reference evidence="8 9" key="1">
    <citation type="submission" date="2020-05" db="EMBL/GenBank/DDBJ databases">
        <title>MicrobeNet Type strains.</title>
        <authorList>
            <person name="Nicholson A.C."/>
        </authorList>
    </citation>
    <scope>NUCLEOTIDE SEQUENCE [LARGE SCALE GENOMIC DNA]</scope>
    <source>
        <strain evidence="8 9">JCM 3224</strain>
    </source>
</reference>
<dbReference type="PANTHER" id="PTHR23531">
    <property type="entry name" value="QUINOLENE RESISTANCE PROTEIN NORA"/>
    <property type="match status" value="1"/>
</dbReference>
<gene>
    <name evidence="8" type="ORF">HLB23_02555</name>
</gene>
<keyword evidence="3 6" id="KW-1133">Transmembrane helix</keyword>
<feature type="domain" description="Major facilitator superfamily (MFS) profile" evidence="7">
    <location>
        <begin position="22"/>
        <end position="422"/>
    </location>
</feature>
<feature type="compositionally biased region" description="Low complexity" evidence="5">
    <location>
        <begin position="209"/>
        <end position="225"/>
    </location>
</feature>
<comment type="caution">
    <text evidence="8">The sequence shown here is derived from an EMBL/GenBank/DDBJ whole genome shotgun (WGS) entry which is preliminary data.</text>
</comment>
<dbReference type="PANTHER" id="PTHR23531:SF1">
    <property type="entry name" value="QUINOLENE RESISTANCE PROTEIN NORA"/>
    <property type="match status" value="1"/>
</dbReference>
<feature type="transmembrane region" description="Helical" evidence="6">
    <location>
        <begin position="58"/>
        <end position="80"/>
    </location>
</feature>
<accession>A0A849BUP2</accession>
<dbReference type="Pfam" id="PF07690">
    <property type="entry name" value="MFS_1"/>
    <property type="match status" value="1"/>
</dbReference>
<keyword evidence="2 6" id="KW-0812">Transmembrane</keyword>
<evidence type="ECO:0000256" key="6">
    <source>
        <dbReference type="SAM" id="Phobius"/>
    </source>
</evidence>
<feature type="transmembrane region" description="Helical" evidence="6">
    <location>
        <begin position="332"/>
        <end position="354"/>
    </location>
</feature>
<evidence type="ECO:0000313" key="8">
    <source>
        <dbReference type="EMBL" id="NNH68768.1"/>
    </source>
</evidence>
<sequence>MAVSTSRHRGSEGGRRPPGGRNFGLLLAATLGTFANYAPMLSVVPLWSADGGASHSGVGAATGVTMGTTVAIQLCMRWLLRRFTLRAILATGALVLGVPTFGYLFSSELAWVLTVSAVRGVGFGMVAVAGSALVAEMVPAGQRGRAVGWYGIAVGLPQMVLLPLAVWTTQQLGFAAVFVAAALASLAAVPLTTMMTTPRAEPAQRHRSSAATSLSADSSDSADSSEISGMSTTSGIATVVSSRVLTAPWLLLITTACALGGVTSFLPLALGNPTTASIVLLVLTAMSILGRWLAGVYSDRTTSGRLLAPGVASCALGMAGMAVATGMSSGTAALAVAAAAVFGLGFGAVQNDTLVVMFRRVGPTGHGTASTAWNMAYDAGIGIGSLTVGLLALGSTLPKALLATAVPILATLPCAWLTNQREKSF</sequence>
<comment type="subcellular location">
    <subcellularLocation>
        <location evidence="1">Cell membrane</location>
        <topology evidence="1">Multi-pass membrane protein</topology>
    </subcellularLocation>
</comment>
<evidence type="ECO:0000256" key="2">
    <source>
        <dbReference type="ARBA" id="ARBA00022692"/>
    </source>
</evidence>
<feature type="transmembrane region" description="Helical" evidence="6">
    <location>
        <begin position="306"/>
        <end position="326"/>
    </location>
</feature>
<dbReference type="GO" id="GO:0022857">
    <property type="term" value="F:transmembrane transporter activity"/>
    <property type="evidence" value="ECO:0007669"/>
    <property type="project" value="InterPro"/>
</dbReference>
<feature type="transmembrane region" description="Helical" evidence="6">
    <location>
        <begin position="147"/>
        <end position="166"/>
    </location>
</feature>
<feature type="transmembrane region" description="Helical" evidence="6">
    <location>
        <begin position="249"/>
        <end position="270"/>
    </location>
</feature>
<feature type="transmembrane region" description="Helical" evidence="6">
    <location>
        <begin position="276"/>
        <end position="294"/>
    </location>
</feature>
<keyword evidence="4 6" id="KW-0472">Membrane</keyword>
<feature type="transmembrane region" description="Helical" evidence="6">
    <location>
        <begin position="375"/>
        <end position="394"/>
    </location>
</feature>
<dbReference type="InterPro" id="IPR052714">
    <property type="entry name" value="MFS_Exporter"/>
</dbReference>
<feature type="transmembrane region" description="Helical" evidence="6">
    <location>
        <begin position="87"/>
        <end position="105"/>
    </location>
</feature>
<dbReference type="InterPro" id="IPR036259">
    <property type="entry name" value="MFS_trans_sf"/>
</dbReference>
<protein>
    <submittedName>
        <fullName evidence="8">MFS transporter</fullName>
    </submittedName>
</protein>
<feature type="region of interest" description="Disordered" evidence="5">
    <location>
        <begin position="197"/>
        <end position="227"/>
    </location>
</feature>
<dbReference type="AlphaFoldDB" id="A0A849BUP2"/>
<feature type="transmembrane region" description="Helical" evidence="6">
    <location>
        <begin position="172"/>
        <end position="191"/>
    </location>
</feature>
<dbReference type="InterPro" id="IPR020846">
    <property type="entry name" value="MFS_dom"/>
</dbReference>
<dbReference type="SUPFAM" id="SSF103473">
    <property type="entry name" value="MFS general substrate transporter"/>
    <property type="match status" value="1"/>
</dbReference>
<evidence type="ECO:0000256" key="1">
    <source>
        <dbReference type="ARBA" id="ARBA00004651"/>
    </source>
</evidence>
<name>A0A849BUP2_9NOCA</name>
<feature type="transmembrane region" description="Helical" evidence="6">
    <location>
        <begin position="21"/>
        <end position="38"/>
    </location>
</feature>
<evidence type="ECO:0000313" key="9">
    <source>
        <dbReference type="Proteomes" id="UP000586827"/>
    </source>
</evidence>
<dbReference type="Proteomes" id="UP000586827">
    <property type="component" value="Unassembled WGS sequence"/>
</dbReference>
<dbReference type="GO" id="GO:0005886">
    <property type="term" value="C:plasma membrane"/>
    <property type="evidence" value="ECO:0007669"/>
    <property type="project" value="UniProtKB-SubCell"/>
</dbReference>
<dbReference type="PROSITE" id="PS50850">
    <property type="entry name" value="MFS"/>
    <property type="match status" value="1"/>
</dbReference>
<dbReference type="RefSeq" id="WP_067519963.1">
    <property type="nucleotide sequence ID" value="NZ_JABELX010000001.1"/>
</dbReference>
<proteinExistence type="predicted"/>
<evidence type="ECO:0000256" key="5">
    <source>
        <dbReference type="SAM" id="MobiDB-lite"/>
    </source>
</evidence>